<protein>
    <submittedName>
        <fullName evidence="13">Cytochrome bd quinol oxidase subunit 2 apoprotein</fullName>
        <ecNumber evidence="13">1.10.3.-</ecNumber>
    </submittedName>
</protein>
<organism evidence="13 14">
    <name type="scientific">Koribacter versatilis (strain Ellin345)</name>
    <dbReference type="NCBI Taxonomy" id="204669"/>
    <lineage>
        <taxon>Bacteria</taxon>
        <taxon>Pseudomonadati</taxon>
        <taxon>Acidobacteriota</taxon>
        <taxon>Terriglobia</taxon>
        <taxon>Terriglobales</taxon>
        <taxon>Candidatus Korobacteraceae</taxon>
        <taxon>Candidatus Korobacter</taxon>
    </lineage>
</organism>
<feature type="transmembrane region" description="Helical" evidence="12">
    <location>
        <begin position="264"/>
        <end position="287"/>
    </location>
</feature>
<feature type="transmembrane region" description="Helical" evidence="12">
    <location>
        <begin position="236"/>
        <end position="255"/>
    </location>
</feature>
<evidence type="ECO:0000256" key="5">
    <source>
        <dbReference type="ARBA" id="ARBA00022617"/>
    </source>
</evidence>
<gene>
    <name evidence="13" type="ordered locus">Acid345_3251</name>
</gene>
<dbReference type="EC" id="1.10.3.-" evidence="13"/>
<dbReference type="PANTHER" id="PTHR43141">
    <property type="entry name" value="CYTOCHROME BD2 SUBUNIT II"/>
    <property type="match status" value="1"/>
</dbReference>
<dbReference type="InterPro" id="IPR003317">
    <property type="entry name" value="Cyt-d_oxidase_su2"/>
</dbReference>
<accession>Q1ILJ8</accession>
<keyword evidence="7" id="KW-0479">Metal-binding</keyword>
<evidence type="ECO:0000256" key="10">
    <source>
        <dbReference type="ARBA" id="ARBA00023004"/>
    </source>
</evidence>
<keyword evidence="14" id="KW-1185">Reference proteome</keyword>
<keyword evidence="11 12" id="KW-0472">Membrane</keyword>
<comment type="similarity">
    <text evidence="2">Belongs to the cytochrome ubiquinol oxidase subunit 2 family.</text>
</comment>
<dbReference type="GO" id="GO:0005886">
    <property type="term" value="C:plasma membrane"/>
    <property type="evidence" value="ECO:0007669"/>
    <property type="project" value="UniProtKB-SubCell"/>
</dbReference>
<keyword evidence="8" id="KW-0249">Electron transport</keyword>
<evidence type="ECO:0000256" key="1">
    <source>
        <dbReference type="ARBA" id="ARBA00004651"/>
    </source>
</evidence>
<dbReference type="AlphaFoldDB" id="Q1ILJ8"/>
<evidence type="ECO:0000313" key="14">
    <source>
        <dbReference type="Proteomes" id="UP000002432"/>
    </source>
</evidence>
<dbReference type="Pfam" id="PF02322">
    <property type="entry name" value="Cyt_bd_oxida_II"/>
    <property type="match status" value="1"/>
</dbReference>
<evidence type="ECO:0000256" key="9">
    <source>
        <dbReference type="ARBA" id="ARBA00022989"/>
    </source>
</evidence>
<name>Q1ILJ8_KORVE</name>
<keyword evidence="6 12" id="KW-0812">Transmembrane</keyword>
<keyword evidence="5" id="KW-0349">Heme</keyword>
<keyword evidence="13" id="KW-0560">Oxidoreductase</keyword>
<evidence type="ECO:0000256" key="6">
    <source>
        <dbReference type="ARBA" id="ARBA00022692"/>
    </source>
</evidence>
<keyword evidence="3" id="KW-0813">Transport</keyword>
<evidence type="ECO:0000256" key="12">
    <source>
        <dbReference type="SAM" id="Phobius"/>
    </source>
</evidence>
<feature type="transmembrane region" description="Helical" evidence="12">
    <location>
        <begin position="6"/>
        <end position="34"/>
    </location>
</feature>
<dbReference type="HOGENOM" id="CLU_049294_0_0_0"/>
<dbReference type="GO" id="GO:0046872">
    <property type="term" value="F:metal ion binding"/>
    <property type="evidence" value="ECO:0007669"/>
    <property type="project" value="UniProtKB-KW"/>
</dbReference>
<feature type="transmembrane region" description="Helical" evidence="12">
    <location>
        <begin position="307"/>
        <end position="332"/>
    </location>
</feature>
<keyword evidence="10" id="KW-0408">Iron</keyword>
<keyword evidence="9 12" id="KW-1133">Transmembrane helix</keyword>
<dbReference type="RefSeq" id="WP_011524051.1">
    <property type="nucleotide sequence ID" value="NC_008009.1"/>
</dbReference>
<dbReference type="PIRSF" id="PIRSF000267">
    <property type="entry name" value="Cyt_oxidse_sub2"/>
    <property type="match status" value="1"/>
</dbReference>
<dbReference type="OrthoDB" id="9776710at2"/>
<evidence type="ECO:0000256" key="4">
    <source>
        <dbReference type="ARBA" id="ARBA00022475"/>
    </source>
</evidence>
<dbReference type="GO" id="GO:0009055">
    <property type="term" value="F:electron transfer activity"/>
    <property type="evidence" value="ECO:0007669"/>
    <property type="project" value="TreeGrafter"/>
</dbReference>
<evidence type="ECO:0000256" key="3">
    <source>
        <dbReference type="ARBA" id="ARBA00022448"/>
    </source>
</evidence>
<dbReference type="GO" id="GO:0070069">
    <property type="term" value="C:cytochrome complex"/>
    <property type="evidence" value="ECO:0007669"/>
    <property type="project" value="TreeGrafter"/>
</dbReference>
<dbReference type="GO" id="GO:0019646">
    <property type="term" value="P:aerobic electron transport chain"/>
    <property type="evidence" value="ECO:0007669"/>
    <property type="project" value="TreeGrafter"/>
</dbReference>
<dbReference type="eggNOG" id="COG1294">
    <property type="taxonomic scope" value="Bacteria"/>
</dbReference>
<feature type="transmembrane region" description="Helical" evidence="12">
    <location>
        <begin position="80"/>
        <end position="100"/>
    </location>
</feature>
<evidence type="ECO:0000256" key="8">
    <source>
        <dbReference type="ARBA" id="ARBA00022982"/>
    </source>
</evidence>
<evidence type="ECO:0000313" key="13">
    <source>
        <dbReference type="EMBL" id="ABF42252.1"/>
    </source>
</evidence>
<reference evidence="13 14" key="1">
    <citation type="journal article" date="2009" name="Appl. Environ. Microbiol.">
        <title>Three genomes from the phylum Acidobacteria provide insight into the lifestyles of these microorganisms in soils.</title>
        <authorList>
            <person name="Ward N.L."/>
            <person name="Challacombe J.F."/>
            <person name="Janssen P.H."/>
            <person name="Henrissat B."/>
            <person name="Coutinho P.M."/>
            <person name="Wu M."/>
            <person name="Xie G."/>
            <person name="Haft D.H."/>
            <person name="Sait M."/>
            <person name="Badger J."/>
            <person name="Barabote R.D."/>
            <person name="Bradley B."/>
            <person name="Brettin T.S."/>
            <person name="Brinkac L.M."/>
            <person name="Bruce D."/>
            <person name="Creasy T."/>
            <person name="Daugherty S.C."/>
            <person name="Davidsen T.M."/>
            <person name="DeBoy R.T."/>
            <person name="Detter J.C."/>
            <person name="Dodson R.J."/>
            <person name="Durkin A.S."/>
            <person name="Ganapathy A."/>
            <person name="Gwinn-Giglio M."/>
            <person name="Han C.S."/>
            <person name="Khouri H."/>
            <person name="Kiss H."/>
            <person name="Kothari S.P."/>
            <person name="Madupu R."/>
            <person name="Nelson K.E."/>
            <person name="Nelson W.C."/>
            <person name="Paulsen I."/>
            <person name="Penn K."/>
            <person name="Ren Q."/>
            <person name="Rosovitz M.J."/>
            <person name="Selengut J.D."/>
            <person name="Shrivastava S."/>
            <person name="Sullivan S.A."/>
            <person name="Tapia R."/>
            <person name="Thompson L.S."/>
            <person name="Watkins K.L."/>
            <person name="Yang Q."/>
            <person name="Yu C."/>
            <person name="Zafar N."/>
            <person name="Zhou L."/>
            <person name="Kuske C.R."/>
        </authorList>
    </citation>
    <scope>NUCLEOTIDE SEQUENCE [LARGE SCALE GENOMIC DNA]</scope>
    <source>
        <strain evidence="13 14">Ellin345</strain>
    </source>
</reference>
<evidence type="ECO:0000256" key="11">
    <source>
        <dbReference type="ARBA" id="ARBA00023136"/>
    </source>
</evidence>
<evidence type="ECO:0000256" key="2">
    <source>
        <dbReference type="ARBA" id="ARBA00007543"/>
    </source>
</evidence>
<dbReference type="PANTHER" id="PTHR43141:SF5">
    <property type="entry name" value="CYTOCHROME BD-I UBIQUINOL OXIDASE SUBUNIT 2"/>
    <property type="match status" value="1"/>
</dbReference>
<dbReference type="STRING" id="204669.Acid345_3251"/>
<dbReference type="NCBIfam" id="TIGR00203">
    <property type="entry name" value="cydB"/>
    <property type="match status" value="1"/>
</dbReference>
<proteinExistence type="inferred from homology"/>
<evidence type="ECO:0000256" key="7">
    <source>
        <dbReference type="ARBA" id="ARBA00022723"/>
    </source>
</evidence>
<dbReference type="EnsemblBacteria" id="ABF42252">
    <property type="protein sequence ID" value="ABF42252"/>
    <property type="gene ID" value="Acid345_3251"/>
</dbReference>
<keyword evidence="4" id="KW-1003">Cell membrane</keyword>
<dbReference type="EMBL" id="CP000360">
    <property type="protein sequence ID" value="ABF42252.1"/>
    <property type="molecule type" value="Genomic_DNA"/>
</dbReference>
<feature type="transmembrane region" description="Helical" evidence="12">
    <location>
        <begin position="166"/>
        <end position="188"/>
    </location>
</feature>
<sequence length="349" mass="38669">MPTLWFCIVAVMVAAYVVLDGFDLGAGVLHLFVARTDEERRLIIRSIGPVWDGNEVWLLSAGGTLYFAFPQLYASGFSGFYLPLMMVLWLLMGRAIGIEFRTHIQSDVWKGFFDVVFSLSSLLLTIFFGAALGNVIRGVPLGEDRYFFEPLWTNWRVGPHPGILDWYTVLCGVIAAVTLTAHGAFYVASKTEGDLNQRCRKTAAVLWPVQVLLTIVSLIATTSIRPEVLANYKRWPVGWLIPILVVATLGGMFVFRKKGNDKAAFVSSALYITVMLVGAVFALYPTVLPASTNPDWSLTIQNASAPTYGLTIGLVWWSIGMVFTVGYFVFVYRMFRGKVSLSDGSDHGY</sequence>
<comment type="subcellular location">
    <subcellularLocation>
        <location evidence="1">Cell membrane</location>
        <topology evidence="1">Multi-pass membrane protein</topology>
    </subcellularLocation>
</comment>
<dbReference type="KEGG" id="aba:Acid345_3251"/>
<dbReference type="GO" id="GO:0016682">
    <property type="term" value="F:oxidoreductase activity, acting on diphenols and related substances as donors, oxygen as acceptor"/>
    <property type="evidence" value="ECO:0007669"/>
    <property type="project" value="TreeGrafter"/>
</dbReference>
<dbReference type="Proteomes" id="UP000002432">
    <property type="component" value="Chromosome"/>
</dbReference>
<feature type="transmembrane region" description="Helical" evidence="12">
    <location>
        <begin position="112"/>
        <end position="136"/>
    </location>
</feature>
<feature type="transmembrane region" description="Helical" evidence="12">
    <location>
        <begin position="204"/>
        <end position="224"/>
    </location>
</feature>